<organism evidence="2 3">
    <name type="scientific">Peptoanaerobacter stomatis</name>
    <dbReference type="NCBI Taxonomy" id="796937"/>
    <lineage>
        <taxon>Bacteria</taxon>
        <taxon>Bacillati</taxon>
        <taxon>Bacillota</taxon>
        <taxon>Clostridia</taxon>
        <taxon>Peptostreptococcales</taxon>
        <taxon>Filifactoraceae</taxon>
        <taxon>Peptoanaerobacter</taxon>
    </lineage>
</organism>
<proteinExistence type="predicted"/>
<dbReference type="InterPro" id="IPR043129">
    <property type="entry name" value="ATPase_NBD"/>
</dbReference>
<dbReference type="InterPro" id="IPR022496">
    <property type="entry name" value="T6A_TsaB"/>
</dbReference>
<dbReference type="Proteomes" id="UP000003379">
    <property type="component" value="Unassembled WGS sequence"/>
</dbReference>
<name>G9XE57_9FIRM</name>
<dbReference type="CDD" id="cd24032">
    <property type="entry name" value="ASKHA_NBD_TsaB"/>
    <property type="match status" value="1"/>
</dbReference>
<accession>G9XE57</accession>
<dbReference type="RefSeq" id="WP_009528657.1">
    <property type="nucleotide sequence ID" value="NZ_JH414597.1"/>
</dbReference>
<dbReference type="PANTHER" id="PTHR11735">
    <property type="entry name" value="TRNA N6-ADENOSINE THREONYLCARBAMOYLTRANSFERASE"/>
    <property type="match status" value="1"/>
</dbReference>
<sequence>MNILAIDTSSSSMSVCVMSEGVIKGEINLNNGLVHSTTLMPCIEDLFKVINFDKKTLDMIAVCVGPGSFTGIRIGVATANAMSMAFNIPIVSVITLDALAMNFLYFDGIIISTVDAQRDNFYVGVYKSDGNRVVPVRENEIMSDEELTEYILSLRDKVILSGDAVESVNVNGCIFPNTANNFIRASNVAVIGEIIGAKDKNFANPVYMRKSQAEIVYEQKHKDIE</sequence>
<evidence type="ECO:0000313" key="2">
    <source>
        <dbReference type="EMBL" id="EHL18715.1"/>
    </source>
</evidence>
<dbReference type="STRING" id="796937.HMPREF9630_00059"/>
<dbReference type="HOGENOM" id="CLU_064886_0_0_9"/>
<dbReference type="EMBL" id="AFZG01000041">
    <property type="protein sequence ID" value="EHL18715.1"/>
    <property type="molecule type" value="Genomic_DNA"/>
</dbReference>
<dbReference type="Pfam" id="PF00814">
    <property type="entry name" value="TsaD"/>
    <property type="match status" value="1"/>
</dbReference>
<dbReference type="PATRIC" id="fig|796940.3.peg.1555"/>
<protein>
    <recommendedName>
        <fullName evidence="1">Gcp-like domain-containing protein</fullName>
    </recommendedName>
</protein>
<dbReference type="NCBIfam" id="TIGR03725">
    <property type="entry name" value="T6A_YeaZ"/>
    <property type="match status" value="1"/>
</dbReference>
<reference evidence="2 3" key="1">
    <citation type="submission" date="2011-08" db="EMBL/GenBank/DDBJ databases">
        <title>The Genome Sequence of Eubacteriaceae bacterium CM5.</title>
        <authorList>
            <consortium name="The Broad Institute Genome Sequencing Platform"/>
            <person name="Earl A."/>
            <person name="Ward D."/>
            <person name="Feldgarden M."/>
            <person name="Gevers D."/>
            <person name="Sizova M."/>
            <person name="Hazen A."/>
            <person name="Epstein S."/>
            <person name="Young S.K."/>
            <person name="Zeng Q."/>
            <person name="Gargeya S."/>
            <person name="Fitzgerald M."/>
            <person name="Haas B."/>
            <person name="Abouelleil A."/>
            <person name="Alvarado L."/>
            <person name="Arachchi H.M."/>
            <person name="Berlin A."/>
            <person name="Brown A."/>
            <person name="Chapman S.B."/>
            <person name="Chen Z."/>
            <person name="Dunbar C."/>
            <person name="Freedman E."/>
            <person name="Gearin G."/>
            <person name="Gellesch M."/>
            <person name="Goldberg J."/>
            <person name="Griggs A."/>
            <person name="Gujja S."/>
            <person name="Heiman D."/>
            <person name="Howarth C."/>
            <person name="Larson L."/>
            <person name="Lui A."/>
            <person name="MacDonald P.J.P."/>
            <person name="Montmayeur A."/>
            <person name="Murphy C."/>
            <person name="Neiman D."/>
            <person name="Pearson M."/>
            <person name="Priest M."/>
            <person name="Roberts A."/>
            <person name="Saif S."/>
            <person name="Shea T."/>
            <person name="Shenoy N."/>
            <person name="Sisk P."/>
            <person name="Stolte C."/>
            <person name="Sykes S."/>
            <person name="Wortman J."/>
            <person name="Nusbaum C."/>
            <person name="Birren B."/>
        </authorList>
    </citation>
    <scope>NUCLEOTIDE SEQUENCE [LARGE SCALE GENOMIC DNA]</scope>
    <source>
        <strain evidence="2 3">CM5</strain>
    </source>
</reference>
<dbReference type="GO" id="GO:0005829">
    <property type="term" value="C:cytosol"/>
    <property type="evidence" value="ECO:0007669"/>
    <property type="project" value="TreeGrafter"/>
</dbReference>
<dbReference type="InterPro" id="IPR000905">
    <property type="entry name" value="Gcp-like_dom"/>
</dbReference>
<gene>
    <name evidence="2" type="ORF">HMPREF9628_00401</name>
</gene>
<feature type="domain" description="Gcp-like" evidence="1">
    <location>
        <begin position="35"/>
        <end position="147"/>
    </location>
</feature>
<comment type="caution">
    <text evidence="2">The sequence shown here is derived from an EMBL/GenBank/DDBJ whole genome shotgun (WGS) entry which is preliminary data.</text>
</comment>
<dbReference type="SUPFAM" id="SSF53067">
    <property type="entry name" value="Actin-like ATPase domain"/>
    <property type="match status" value="1"/>
</dbReference>
<dbReference type="Gene3D" id="3.30.420.40">
    <property type="match status" value="2"/>
</dbReference>
<dbReference type="PANTHER" id="PTHR11735:SF11">
    <property type="entry name" value="TRNA THREONYLCARBAMOYLADENOSINE BIOSYNTHESIS PROTEIN TSAB"/>
    <property type="match status" value="1"/>
</dbReference>
<dbReference type="GO" id="GO:0002949">
    <property type="term" value="P:tRNA threonylcarbamoyladenosine modification"/>
    <property type="evidence" value="ECO:0007669"/>
    <property type="project" value="InterPro"/>
</dbReference>
<evidence type="ECO:0000313" key="3">
    <source>
        <dbReference type="Proteomes" id="UP000003379"/>
    </source>
</evidence>
<evidence type="ECO:0000259" key="1">
    <source>
        <dbReference type="Pfam" id="PF00814"/>
    </source>
</evidence>
<dbReference type="AlphaFoldDB" id="G9XE57"/>